<dbReference type="Proteomes" id="UP001430356">
    <property type="component" value="Unassembled WGS sequence"/>
</dbReference>
<evidence type="ECO:0000313" key="3">
    <source>
        <dbReference type="Proteomes" id="UP001430356"/>
    </source>
</evidence>
<evidence type="ECO:0008006" key="4">
    <source>
        <dbReference type="Google" id="ProtNLM"/>
    </source>
</evidence>
<sequence length="834" mass="87036">MWIIFFNDTPHFWLIGGESYKVGKKDCHVIIHDDRSISRTHLTISVGLQPLPSPPEGGGGAADLSTPQPITLLDSSTYGTAIVAGEEETDDAETHDDAPVHGRAGRTAAPALETGILGLCYVPGAAAASRRLHSDSASGQPDQQPALRLVKEVPYSVPVHRPTWRQFTVRLGHHGAALRLVWVDVAVLCEDVHVEVQTKLLHALRCCGVRHEVVPGADTHEVAATPRHSGGWQEPARSCSGVGAPVRRRSAVSLLGGSGPSLSQRTTVSGTPSPTPLAAAAAAAVGAVRGGDATAAAAATRCYDSVSFLVTSAVQPSTAVVAMLCRAVPIVTPAFFVSVRDRASPQVPLPDPSHFLPPLSPWWRDLLAHVLPPTHETAGRDAALCASATPEVAEKDAVTASHLRCFSPQPERRRLFAGLTFVVLQRPLYEEVLSYLDSTGAEVVWGDCGLQKLSAVPWAGPTSTAAPSTAVGDARVALEALQTFFARHQRHVLLFNEAEPLLPWPGCVAMVQHGLSLASVEYGAVIEAVLTMRPAPSLLQPTYPPAAQLPQTISEVAARVAAASGEDGGGGEEADELTQDAAAEPEGRRTDPRPLFAADDGGGARGRDSGDGASNSRVHRRPRHEDGDGWVSFAASGAAAARAVGGAATSGAAVRVAEVRVGPHALPPYPCFGEGRAALTGRSAIGEARVFVKQSLPPPEPLVELEEHRARRQLAASMLTSNVLAVDADNVVPEQVVMGSGEVGGRMADAASSAFNAFDTAVHHAANKRRGTVARRGGRGGVGRAPRGAAAQTTALPVEVVAEETPARAPERAGASTAPTDAAAFHIFDIDGIF</sequence>
<comment type="caution">
    <text evidence="2">The sequence shown here is derived from an EMBL/GenBank/DDBJ whole genome shotgun (WGS) entry which is preliminary data.</text>
</comment>
<feature type="region of interest" description="Disordered" evidence="1">
    <location>
        <begin position="255"/>
        <end position="274"/>
    </location>
</feature>
<protein>
    <recommendedName>
        <fullName evidence="4">FHA domain-containing protein</fullName>
    </recommendedName>
</protein>
<dbReference type="EMBL" id="JAECZO010000128">
    <property type="protein sequence ID" value="KAK7198023.1"/>
    <property type="molecule type" value="Genomic_DNA"/>
</dbReference>
<dbReference type="GO" id="GO:0000724">
    <property type="term" value="P:double-strand break repair via homologous recombination"/>
    <property type="evidence" value="ECO:0007669"/>
    <property type="project" value="TreeGrafter"/>
</dbReference>
<proteinExistence type="predicted"/>
<dbReference type="Gene3D" id="2.60.200.20">
    <property type="match status" value="1"/>
</dbReference>
<keyword evidence="3" id="KW-1185">Reference proteome</keyword>
<dbReference type="GO" id="GO:0003684">
    <property type="term" value="F:damaged DNA binding"/>
    <property type="evidence" value="ECO:0007669"/>
    <property type="project" value="TreeGrafter"/>
</dbReference>
<feature type="region of interest" description="Disordered" evidence="1">
    <location>
        <begin position="559"/>
        <end position="629"/>
    </location>
</feature>
<organism evidence="2 3">
    <name type="scientific">Novymonas esmeraldas</name>
    <dbReference type="NCBI Taxonomy" id="1808958"/>
    <lineage>
        <taxon>Eukaryota</taxon>
        <taxon>Discoba</taxon>
        <taxon>Euglenozoa</taxon>
        <taxon>Kinetoplastea</taxon>
        <taxon>Metakinetoplastina</taxon>
        <taxon>Trypanosomatida</taxon>
        <taxon>Trypanosomatidae</taxon>
        <taxon>Novymonas</taxon>
    </lineage>
</organism>
<gene>
    <name evidence="2" type="ORF">NESM_000757700</name>
</gene>
<dbReference type="AlphaFoldDB" id="A0AAW0EVA7"/>
<name>A0AAW0EVA7_9TRYP</name>
<evidence type="ECO:0000313" key="2">
    <source>
        <dbReference type="EMBL" id="KAK7198023.1"/>
    </source>
</evidence>
<dbReference type="InterPro" id="IPR008984">
    <property type="entry name" value="SMAD_FHA_dom_sf"/>
</dbReference>
<dbReference type="GO" id="GO:0030870">
    <property type="term" value="C:Mre11 complex"/>
    <property type="evidence" value="ECO:0007669"/>
    <property type="project" value="InterPro"/>
</dbReference>
<feature type="compositionally biased region" description="Acidic residues" evidence="1">
    <location>
        <begin position="569"/>
        <end position="578"/>
    </location>
</feature>
<dbReference type="CDD" id="cd22667">
    <property type="entry name" value="FHA_NBN"/>
    <property type="match status" value="1"/>
</dbReference>
<evidence type="ECO:0000256" key="1">
    <source>
        <dbReference type="SAM" id="MobiDB-lite"/>
    </source>
</evidence>
<dbReference type="SUPFAM" id="SSF49879">
    <property type="entry name" value="SMAD/FHA domain"/>
    <property type="match status" value="1"/>
</dbReference>
<reference evidence="2 3" key="1">
    <citation type="journal article" date="2021" name="MBio">
        <title>A New Model Trypanosomatid, Novymonas esmeraldas: Genomic Perception of Its 'Candidatus Pandoraea novymonadis' Endosymbiont.</title>
        <authorList>
            <person name="Zakharova A."/>
            <person name="Saura A."/>
            <person name="Butenko A."/>
            <person name="Podesvova L."/>
            <person name="Warmusova S."/>
            <person name="Kostygov A.Y."/>
            <person name="Nenarokova A."/>
            <person name="Lukes J."/>
            <person name="Opperdoes F.R."/>
            <person name="Yurchenko V."/>
        </authorList>
    </citation>
    <scope>NUCLEOTIDE SEQUENCE [LARGE SCALE GENOMIC DNA]</scope>
    <source>
        <strain evidence="2 3">E262AT.01</strain>
    </source>
</reference>
<feature type="region of interest" description="Disordered" evidence="1">
    <location>
        <begin position="771"/>
        <end position="792"/>
    </location>
</feature>
<dbReference type="InterPro" id="IPR040227">
    <property type="entry name" value="Nibrin-rel"/>
</dbReference>
<dbReference type="PANTHER" id="PTHR12162:SF0">
    <property type="entry name" value="NIBRIN"/>
    <property type="match status" value="1"/>
</dbReference>
<accession>A0AAW0EVA7</accession>
<dbReference type="GO" id="GO:0007095">
    <property type="term" value="P:mitotic G2 DNA damage checkpoint signaling"/>
    <property type="evidence" value="ECO:0007669"/>
    <property type="project" value="InterPro"/>
</dbReference>
<dbReference type="PANTHER" id="PTHR12162">
    <property type="entry name" value="NIBRIN-RELATED"/>
    <property type="match status" value="1"/>
</dbReference>